<dbReference type="GO" id="GO:0017154">
    <property type="term" value="F:semaphorin receptor activity"/>
    <property type="evidence" value="ECO:0007669"/>
    <property type="project" value="InterPro"/>
</dbReference>
<dbReference type="PANTHER" id="PTHR22625:SF34">
    <property type="entry name" value="PLEXIN-A4"/>
    <property type="match status" value="1"/>
</dbReference>
<dbReference type="Pfam" id="PF18020">
    <property type="entry name" value="TIG_2"/>
    <property type="match status" value="1"/>
</dbReference>
<evidence type="ECO:0000313" key="3">
    <source>
        <dbReference type="EMBL" id="GLD51385.1"/>
    </source>
</evidence>
<dbReference type="GO" id="GO:0030334">
    <property type="term" value="P:regulation of cell migration"/>
    <property type="evidence" value="ECO:0007669"/>
    <property type="project" value="TreeGrafter"/>
</dbReference>
<comment type="caution">
    <text evidence="3">The sequence shown here is derived from an EMBL/GenBank/DDBJ whole genome shotgun (WGS) entry which is preliminary data.</text>
</comment>
<protein>
    <submittedName>
        <fullName evidence="3">Plexin-A4</fullName>
    </submittedName>
</protein>
<dbReference type="FunFam" id="2.60.40.10:FF:000071">
    <property type="entry name" value="Plexin A2"/>
    <property type="match status" value="1"/>
</dbReference>
<sequence length="89" mass="9954">MRSCTHDPRTCSFQEGQSRNHKGCPQLLPAERILVPVNVVKPITLRAKNLPQPQSGQRGYECLLTIQGNEHRVPALRFNSSSVQCQNTS</sequence>
<dbReference type="PANTHER" id="PTHR22625">
    <property type="entry name" value="PLEXIN"/>
    <property type="match status" value="1"/>
</dbReference>
<dbReference type="InterPro" id="IPR041362">
    <property type="entry name" value="TIG2_plexin"/>
</dbReference>
<accession>A0AAD3MC13</accession>
<dbReference type="InterPro" id="IPR031148">
    <property type="entry name" value="Plexin"/>
</dbReference>
<evidence type="ECO:0000259" key="2">
    <source>
        <dbReference type="Pfam" id="PF18020"/>
    </source>
</evidence>
<evidence type="ECO:0000256" key="1">
    <source>
        <dbReference type="SAM" id="MobiDB-lite"/>
    </source>
</evidence>
<organism evidence="3 4">
    <name type="scientific">Lates japonicus</name>
    <name type="common">Japanese lates</name>
    <dbReference type="NCBI Taxonomy" id="270547"/>
    <lineage>
        <taxon>Eukaryota</taxon>
        <taxon>Metazoa</taxon>
        <taxon>Chordata</taxon>
        <taxon>Craniata</taxon>
        <taxon>Vertebrata</taxon>
        <taxon>Euteleostomi</taxon>
        <taxon>Actinopterygii</taxon>
        <taxon>Neopterygii</taxon>
        <taxon>Teleostei</taxon>
        <taxon>Neoteleostei</taxon>
        <taxon>Acanthomorphata</taxon>
        <taxon>Carangaria</taxon>
        <taxon>Carangaria incertae sedis</taxon>
        <taxon>Centropomidae</taxon>
        <taxon>Lates</taxon>
    </lineage>
</organism>
<proteinExistence type="predicted"/>
<dbReference type="GO" id="GO:0005886">
    <property type="term" value="C:plasma membrane"/>
    <property type="evidence" value="ECO:0007669"/>
    <property type="project" value="TreeGrafter"/>
</dbReference>
<dbReference type="AlphaFoldDB" id="A0AAD3MC13"/>
<dbReference type="GO" id="GO:0002116">
    <property type="term" value="C:semaphorin receptor complex"/>
    <property type="evidence" value="ECO:0007669"/>
    <property type="project" value="TreeGrafter"/>
</dbReference>
<dbReference type="InterPro" id="IPR013783">
    <property type="entry name" value="Ig-like_fold"/>
</dbReference>
<feature type="region of interest" description="Disordered" evidence="1">
    <location>
        <begin position="1"/>
        <end position="20"/>
    </location>
</feature>
<feature type="non-terminal residue" evidence="3">
    <location>
        <position position="1"/>
    </location>
</feature>
<dbReference type="EMBL" id="BRZM01003662">
    <property type="protein sequence ID" value="GLD51385.1"/>
    <property type="molecule type" value="Genomic_DNA"/>
</dbReference>
<dbReference type="Proteomes" id="UP001279410">
    <property type="component" value="Unassembled WGS sequence"/>
</dbReference>
<keyword evidence="4" id="KW-1185">Reference proteome</keyword>
<dbReference type="Gene3D" id="2.60.40.10">
    <property type="entry name" value="Immunoglobulins"/>
    <property type="match status" value="1"/>
</dbReference>
<gene>
    <name evidence="3" type="ORF">AKAME5_002809700</name>
</gene>
<reference evidence="3" key="1">
    <citation type="submission" date="2022-08" db="EMBL/GenBank/DDBJ databases">
        <title>Genome sequencing of akame (Lates japonicus).</title>
        <authorList>
            <person name="Hashiguchi Y."/>
            <person name="Takahashi H."/>
        </authorList>
    </citation>
    <scope>NUCLEOTIDE SEQUENCE</scope>
    <source>
        <strain evidence="3">Kochi</strain>
    </source>
</reference>
<feature type="domain" description="Plexin TIG" evidence="2">
    <location>
        <begin position="32"/>
        <end position="88"/>
    </location>
</feature>
<evidence type="ECO:0000313" key="4">
    <source>
        <dbReference type="Proteomes" id="UP001279410"/>
    </source>
</evidence>
<name>A0AAD3MC13_LATJO</name>